<comment type="subcellular location">
    <subcellularLocation>
        <location evidence="1">Membrane</location>
        <topology evidence="1">Multi-pass membrane protein</topology>
    </subcellularLocation>
</comment>
<evidence type="ECO:0000313" key="7">
    <source>
        <dbReference type="EMBL" id="MBO1081052.1"/>
    </source>
</evidence>
<name>A0ABS3KUA0_9PROT</name>
<dbReference type="Pfam" id="PF01594">
    <property type="entry name" value="AI-2E_transport"/>
    <property type="match status" value="1"/>
</dbReference>
<feature type="transmembrane region" description="Helical" evidence="6">
    <location>
        <begin position="6"/>
        <end position="39"/>
    </location>
</feature>
<evidence type="ECO:0000256" key="5">
    <source>
        <dbReference type="ARBA" id="ARBA00023136"/>
    </source>
</evidence>
<reference evidence="7 8" key="1">
    <citation type="submission" date="2020-09" db="EMBL/GenBank/DDBJ databases">
        <title>Roseomonas.</title>
        <authorList>
            <person name="Zhu W."/>
        </authorList>
    </citation>
    <scope>NUCLEOTIDE SEQUENCE [LARGE SCALE GENOMIC DNA]</scope>
    <source>
        <strain evidence="7 8">573</strain>
    </source>
</reference>
<dbReference type="RefSeq" id="WP_207419232.1">
    <property type="nucleotide sequence ID" value="NZ_CP061177.1"/>
</dbReference>
<evidence type="ECO:0000313" key="8">
    <source>
        <dbReference type="Proteomes" id="UP001518989"/>
    </source>
</evidence>
<dbReference type="Proteomes" id="UP001518989">
    <property type="component" value="Unassembled WGS sequence"/>
</dbReference>
<keyword evidence="5 6" id="KW-0472">Membrane</keyword>
<evidence type="ECO:0000256" key="6">
    <source>
        <dbReference type="SAM" id="Phobius"/>
    </source>
</evidence>
<evidence type="ECO:0000256" key="3">
    <source>
        <dbReference type="ARBA" id="ARBA00022692"/>
    </source>
</evidence>
<dbReference type="EMBL" id="JACTNG010000012">
    <property type="protein sequence ID" value="MBO1081052.1"/>
    <property type="molecule type" value="Genomic_DNA"/>
</dbReference>
<protein>
    <submittedName>
        <fullName evidence="7">AI-2E family transporter</fullName>
    </submittedName>
</protein>
<keyword evidence="8" id="KW-1185">Reference proteome</keyword>
<dbReference type="PANTHER" id="PTHR21716:SF62">
    <property type="entry name" value="TRANSPORT PROTEIN YDBI-RELATED"/>
    <property type="match status" value="1"/>
</dbReference>
<sequence length="343" mass="36408">MRRRSISLLVFVAVLLLTLWLVPSVLLLIFAGVLLAVFLRGGGDLVFKRFGLGGTARVLLFALLVVGAVAGFGMLAAAPLADQASQLWQQVPRMTQQLTSRLESYSWGQQVLEQLKPENLQLPSGGGRTAVTALGSTFGALGNAVLLIFLGIYFAVDPGLHRRGIEHLLTPSLRPKAHRICREAGETLRGWLGAQLISMTVVGTLTWLGLWALGVPLAPLLGVIAATLTFIPTIGPVISAVPAVLLGLESGLTGALSVVGLFIAIQSVESYLVTPYVQQRSVDLPPSITIVSQVAMGTLFGLMGLALATPLAALALMLTRRLYVEDYLDQEPPAEAPVILAPR</sequence>
<keyword evidence="4 6" id="KW-1133">Transmembrane helix</keyword>
<organism evidence="7 8">
    <name type="scientific">Roseomonas haemaphysalidis</name>
    <dbReference type="NCBI Taxonomy" id="2768162"/>
    <lineage>
        <taxon>Bacteria</taxon>
        <taxon>Pseudomonadati</taxon>
        <taxon>Pseudomonadota</taxon>
        <taxon>Alphaproteobacteria</taxon>
        <taxon>Acetobacterales</taxon>
        <taxon>Roseomonadaceae</taxon>
        <taxon>Roseomonas</taxon>
    </lineage>
</organism>
<proteinExistence type="inferred from homology"/>
<evidence type="ECO:0000256" key="1">
    <source>
        <dbReference type="ARBA" id="ARBA00004141"/>
    </source>
</evidence>
<keyword evidence="3 6" id="KW-0812">Transmembrane</keyword>
<feature type="transmembrane region" description="Helical" evidence="6">
    <location>
        <begin position="59"/>
        <end position="81"/>
    </location>
</feature>
<accession>A0ABS3KUA0</accession>
<feature type="transmembrane region" description="Helical" evidence="6">
    <location>
        <begin position="294"/>
        <end position="318"/>
    </location>
</feature>
<feature type="transmembrane region" description="Helical" evidence="6">
    <location>
        <begin position="130"/>
        <end position="156"/>
    </location>
</feature>
<dbReference type="InterPro" id="IPR002549">
    <property type="entry name" value="AI-2E-like"/>
</dbReference>
<evidence type="ECO:0000256" key="4">
    <source>
        <dbReference type="ARBA" id="ARBA00022989"/>
    </source>
</evidence>
<comment type="similarity">
    <text evidence="2">Belongs to the autoinducer-2 exporter (AI-2E) (TC 2.A.86) family.</text>
</comment>
<evidence type="ECO:0000256" key="2">
    <source>
        <dbReference type="ARBA" id="ARBA00009773"/>
    </source>
</evidence>
<comment type="caution">
    <text evidence="7">The sequence shown here is derived from an EMBL/GenBank/DDBJ whole genome shotgun (WGS) entry which is preliminary data.</text>
</comment>
<dbReference type="PANTHER" id="PTHR21716">
    <property type="entry name" value="TRANSMEMBRANE PROTEIN"/>
    <property type="match status" value="1"/>
</dbReference>
<gene>
    <name evidence="7" type="ORF">IAI61_18600</name>
</gene>